<dbReference type="AlphaFoldDB" id="A0AAU7QE53"/>
<name>A0AAU7QE53_9GAMM</name>
<protein>
    <submittedName>
        <fullName evidence="1">Uncharacterized protein</fullName>
    </submittedName>
</protein>
<evidence type="ECO:0000313" key="1">
    <source>
        <dbReference type="EMBL" id="XBS71418.1"/>
    </source>
</evidence>
<accession>A0AAU7QE53</accession>
<organism evidence="1">
    <name type="scientific">Acerihabitans sp. KWT182</name>
    <dbReference type="NCBI Taxonomy" id="3157919"/>
    <lineage>
        <taxon>Bacteria</taxon>
        <taxon>Pseudomonadati</taxon>
        <taxon>Pseudomonadota</taxon>
        <taxon>Gammaproteobacteria</taxon>
        <taxon>Enterobacterales</taxon>
        <taxon>Pectobacteriaceae</taxon>
        <taxon>Acerihabitans</taxon>
    </lineage>
</organism>
<reference evidence="1" key="1">
    <citation type="submission" date="2024-06" db="EMBL/GenBank/DDBJ databases">
        <authorList>
            <person name="Coelho C."/>
            <person name="Bento M."/>
            <person name="Garcia E."/>
            <person name="Camelo A."/>
            <person name="Brandao I."/>
            <person name="Espirito Santo C."/>
            <person name="Trovao J."/>
            <person name="Verissimo A."/>
            <person name="Costa J."/>
            <person name="Tiago I."/>
        </authorList>
    </citation>
    <scope>NUCLEOTIDE SEQUENCE</scope>
    <source>
        <strain evidence="1">KWT182</strain>
    </source>
</reference>
<sequence>MAQVLANELQVKVKAYPSYISQAIAQRHPSWFTTYQPMGVDTSGNKNRYLNARHNSQLQSIITMHTHLHDFIAYLAELRRKFRAYRHKRSQEADPQPVNIPYVPSIQTDLAKLILGELPLYRFIDEFDIDQQTNQTLLGLITEYQFNEEKGDDIFFQLYFDIIFTIERFKDIGNVWQRFATDSPAEAANSPE</sequence>
<dbReference type="EMBL" id="CP157947">
    <property type="protein sequence ID" value="XBS71418.1"/>
    <property type="molecule type" value="Genomic_DNA"/>
</dbReference>
<gene>
    <name evidence="1" type="ORF">ABK905_11065</name>
</gene>
<proteinExistence type="predicted"/>